<protein>
    <submittedName>
        <fullName evidence="8">Kcnb2 protein</fullName>
    </submittedName>
</protein>
<evidence type="ECO:0000256" key="3">
    <source>
        <dbReference type="ARBA" id="ARBA00022989"/>
    </source>
</evidence>
<dbReference type="AlphaFoldDB" id="A0A812WFD8"/>
<keyword evidence="4 6" id="KW-0472">Membrane</keyword>
<evidence type="ECO:0000256" key="6">
    <source>
        <dbReference type="SAM" id="Phobius"/>
    </source>
</evidence>
<dbReference type="Pfam" id="PF00520">
    <property type="entry name" value="Ion_trans"/>
    <property type="match status" value="1"/>
</dbReference>
<sequence>MGLQGVEARLDRLSAQMDLCLAEVMSWRGLAAQPETRTAVEAAAAENAASTVDTFKLLHASDRRESETSGDKSLAASSTTSDDRRGSNGDAVNKYQSRQMLPVRSMDLKVAWKLHARELTRELGELSESDQQMQPLLRLVYRSRADYVWELLDDPNSSIWAWWICLFLKLLVTVSVLISNLEAVKPPLMETTLVAILQTSFDAVFLLEFLGRISSAPSKKAYLMDSLNWADLLSALGLPLRACLGF</sequence>
<evidence type="ECO:0000256" key="5">
    <source>
        <dbReference type="SAM" id="MobiDB-lite"/>
    </source>
</evidence>
<feature type="non-terminal residue" evidence="8">
    <location>
        <position position="1"/>
    </location>
</feature>
<evidence type="ECO:0000256" key="2">
    <source>
        <dbReference type="ARBA" id="ARBA00022692"/>
    </source>
</evidence>
<evidence type="ECO:0000256" key="1">
    <source>
        <dbReference type="ARBA" id="ARBA00004141"/>
    </source>
</evidence>
<comment type="subcellular location">
    <subcellularLocation>
        <location evidence="1">Membrane</location>
        <topology evidence="1">Multi-pass membrane protein</topology>
    </subcellularLocation>
</comment>
<dbReference type="InterPro" id="IPR005821">
    <property type="entry name" value="Ion_trans_dom"/>
</dbReference>
<feature type="compositionally biased region" description="Basic and acidic residues" evidence="5">
    <location>
        <begin position="61"/>
        <end position="70"/>
    </location>
</feature>
<name>A0A812WFD8_SYMPI</name>
<keyword evidence="3 6" id="KW-1133">Transmembrane helix</keyword>
<feature type="region of interest" description="Disordered" evidence="5">
    <location>
        <begin position="61"/>
        <end position="92"/>
    </location>
</feature>
<evidence type="ECO:0000259" key="7">
    <source>
        <dbReference type="Pfam" id="PF00520"/>
    </source>
</evidence>
<organism evidence="8 9">
    <name type="scientific">Symbiodinium pilosum</name>
    <name type="common">Dinoflagellate</name>
    <dbReference type="NCBI Taxonomy" id="2952"/>
    <lineage>
        <taxon>Eukaryota</taxon>
        <taxon>Sar</taxon>
        <taxon>Alveolata</taxon>
        <taxon>Dinophyceae</taxon>
        <taxon>Suessiales</taxon>
        <taxon>Symbiodiniaceae</taxon>
        <taxon>Symbiodinium</taxon>
    </lineage>
</organism>
<comment type="caution">
    <text evidence="8">The sequence shown here is derived from an EMBL/GenBank/DDBJ whole genome shotgun (WGS) entry which is preliminary data.</text>
</comment>
<dbReference type="SUPFAM" id="SSF81324">
    <property type="entry name" value="Voltage-gated potassium channels"/>
    <property type="match status" value="1"/>
</dbReference>
<reference evidence="8" key="1">
    <citation type="submission" date="2021-02" db="EMBL/GenBank/DDBJ databases">
        <authorList>
            <person name="Dougan E. K."/>
            <person name="Rhodes N."/>
            <person name="Thang M."/>
            <person name="Chan C."/>
        </authorList>
    </citation>
    <scope>NUCLEOTIDE SEQUENCE</scope>
</reference>
<keyword evidence="9" id="KW-1185">Reference proteome</keyword>
<dbReference type="Proteomes" id="UP000649617">
    <property type="component" value="Unassembled WGS sequence"/>
</dbReference>
<dbReference type="EMBL" id="CAJNIZ010044328">
    <property type="protein sequence ID" value="CAE7685330.1"/>
    <property type="molecule type" value="Genomic_DNA"/>
</dbReference>
<feature type="transmembrane region" description="Helical" evidence="6">
    <location>
        <begin position="159"/>
        <end position="179"/>
    </location>
</feature>
<proteinExistence type="predicted"/>
<evidence type="ECO:0000313" key="9">
    <source>
        <dbReference type="Proteomes" id="UP000649617"/>
    </source>
</evidence>
<dbReference type="GO" id="GO:0016020">
    <property type="term" value="C:membrane"/>
    <property type="evidence" value="ECO:0007669"/>
    <property type="project" value="UniProtKB-SubCell"/>
</dbReference>
<dbReference type="Gene3D" id="1.20.120.350">
    <property type="entry name" value="Voltage-gated potassium channels. Chain C"/>
    <property type="match status" value="1"/>
</dbReference>
<accession>A0A812WFD8</accession>
<feature type="domain" description="Ion transport" evidence="7">
    <location>
        <begin position="163"/>
        <end position="240"/>
    </location>
</feature>
<evidence type="ECO:0000313" key="8">
    <source>
        <dbReference type="EMBL" id="CAE7685330.1"/>
    </source>
</evidence>
<dbReference type="GO" id="GO:0005216">
    <property type="term" value="F:monoatomic ion channel activity"/>
    <property type="evidence" value="ECO:0007669"/>
    <property type="project" value="InterPro"/>
</dbReference>
<gene>
    <name evidence="8" type="primary">Kcnb2</name>
    <name evidence="8" type="ORF">SPIL2461_LOCUS19159</name>
</gene>
<keyword evidence="2 6" id="KW-0812">Transmembrane</keyword>
<dbReference type="InterPro" id="IPR027359">
    <property type="entry name" value="Volt_channel_dom_sf"/>
</dbReference>
<evidence type="ECO:0000256" key="4">
    <source>
        <dbReference type="ARBA" id="ARBA00023136"/>
    </source>
</evidence>
<dbReference type="OrthoDB" id="415460at2759"/>